<comment type="caution">
    <text evidence="8">The sequence shown here is derived from an EMBL/GenBank/DDBJ whole genome shotgun (WGS) entry which is preliminary data.</text>
</comment>
<evidence type="ECO:0000256" key="4">
    <source>
        <dbReference type="ARBA" id="ARBA00022989"/>
    </source>
</evidence>
<evidence type="ECO:0000256" key="2">
    <source>
        <dbReference type="ARBA" id="ARBA00022475"/>
    </source>
</evidence>
<keyword evidence="4 6" id="KW-1133">Transmembrane helix</keyword>
<evidence type="ECO:0000313" key="8">
    <source>
        <dbReference type="EMBL" id="OEH93614.1"/>
    </source>
</evidence>
<dbReference type="PANTHER" id="PTHR43478">
    <property type="entry name" value="NA+/H+ ANTIPORTER-RELATED"/>
    <property type="match status" value="1"/>
</dbReference>
<dbReference type="PANTHER" id="PTHR43478:SF1">
    <property type="entry name" value="NA+_H+ ANTIPORTER NHAC-LIKE C-TERMINAL DOMAIN-CONTAINING PROTEIN"/>
    <property type="match status" value="1"/>
</dbReference>
<evidence type="ECO:0000256" key="3">
    <source>
        <dbReference type="ARBA" id="ARBA00022692"/>
    </source>
</evidence>
<sequence>MENSFLSLLPPLLTISMIIITKRLLLSLGTGILVGALMLNQWNPIASVKQIFNIAIGLFYADGGINTWYVYILLFLFLLGMITAAISIAGGTRAFGEWGQKRIKSKFGAQLFAIILGIMIFFDDYFNSLVTGKVSKPITDRYRVSRSKLAYLIDSTAAPICVIMPISSWGAYIISLIGGITSENDVFQFSALEAFSLSIPMNFYAIFAILMTIAAAYYNINLGQMKHDEQRAMQDGILVDLSKGQVPGEEESLPEREDGKLRDLFIPILTLIVTTIAAMLWTGASASGEQVTLLTMFENTDVAASLFYGGLAGWLVSMLILLSKRVQFNLIGKSIIAGLKSMLSPIIILLFAWSTVEIIGALGTGTYLAQLIDSHLSVVWLPAIMFLAAAFIAFSTGTSWGTFGIMIPIGAEIALQTDPTYFLPLIAAVLAGSVQGDHSSPISDTTVLSSTGAGVHHIDHVMTQLPYSLLVGFISLIGFIMLGLTQQVILSFIVTLALFILIVVLLREKSTLSHHQPQENELTK</sequence>
<gene>
    <name evidence="8" type="ORF">BFG57_01110</name>
</gene>
<comment type="subcellular location">
    <subcellularLocation>
        <location evidence="1">Cell membrane</location>
        <topology evidence="1">Multi-pass membrane protein</topology>
    </subcellularLocation>
</comment>
<dbReference type="OrthoDB" id="9762978at2"/>
<keyword evidence="5 6" id="KW-0472">Membrane</keyword>
<dbReference type="RefSeq" id="WP_069716517.1">
    <property type="nucleotide sequence ID" value="NZ_MJEH01000011.1"/>
</dbReference>
<evidence type="ECO:0000259" key="7">
    <source>
        <dbReference type="Pfam" id="PF03553"/>
    </source>
</evidence>
<keyword evidence="2" id="KW-1003">Cell membrane</keyword>
<dbReference type="GO" id="GO:0005886">
    <property type="term" value="C:plasma membrane"/>
    <property type="evidence" value="ECO:0007669"/>
    <property type="project" value="UniProtKB-SubCell"/>
</dbReference>
<dbReference type="STRING" id="1305675.BFG57_01110"/>
<evidence type="ECO:0000256" key="1">
    <source>
        <dbReference type="ARBA" id="ARBA00004651"/>
    </source>
</evidence>
<name>A0A1E5LHQ0_9BACI</name>
<accession>A0A1E5LHQ0</accession>
<feature type="transmembrane region" description="Helical" evidence="6">
    <location>
        <begin position="151"/>
        <end position="181"/>
    </location>
</feature>
<evidence type="ECO:0000313" key="9">
    <source>
        <dbReference type="Proteomes" id="UP000095209"/>
    </source>
</evidence>
<dbReference type="EMBL" id="MJEH01000011">
    <property type="protein sequence ID" value="OEH93614.1"/>
    <property type="molecule type" value="Genomic_DNA"/>
</dbReference>
<feature type="transmembrane region" description="Helical" evidence="6">
    <location>
        <begin position="264"/>
        <end position="282"/>
    </location>
</feature>
<evidence type="ECO:0000256" key="5">
    <source>
        <dbReference type="ARBA" id="ARBA00023136"/>
    </source>
</evidence>
<dbReference type="AlphaFoldDB" id="A0A1E5LHQ0"/>
<dbReference type="Proteomes" id="UP000095209">
    <property type="component" value="Unassembled WGS sequence"/>
</dbReference>
<feature type="transmembrane region" description="Helical" evidence="6">
    <location>
        <begin position="343"/>
        <end position="369"/>
    </location>
</feature>
<feature type="transmembrane region" description="Helical" evidence="6">
    <location>
        <begin position="12"/>
        <end position="39"/>
    </location>
</feature>
<reference evidence="8 9" key="1">
    <citation type="submission" date="2016-08" db="EMBL/GenBank/DDBJ databases">
        <title>Genome of Bacillus solimangrovi GH2-4.</title>
        <authorList>
            <person name="Lim S."/>
            <person name="Kim B.-C."/>
        </authorList>
    </citation>
    <scope>NUCLEOTIDE SEQUENCE [LARGE SCALE GENOMIC DNA]</scope>
    <source>
        <strain evidence="8 9">GH2-4</strain>
    </source>
</reference>
<feature type="transmembrane region" description="Helical" evidence="6">
    <location>
        <begin position="375"/>
        <end position="394"/>
    </location>
</feature>
<protein>
    <submittedName>
        <fullName evidence="8">Sodium:proton antiporter</fullName>
    </submittedName>
</protein>
<feature type="transmembrane region" description="Helical" evidence="6">
    <location>
        <begin position="68"/>
        <end position="89"/>
    </location>
</feature>
<dbReference type="InterPro" id="IPR018461">
    <property type="entry name" value="Na/H_Antiport_NhaC-like_C"/>
</dbReference>
<feature type="transmembrane region" description="Helical" evidence="6">
    <location>
        <begin position="302"/>
        <end position="322"/>
    </location>
</feature>
<feature type="transmembrane region" description="Helical" evidence="6">
    <location>
        <begin position="109"/>
        <end position="130"/>
    </location>
</feature>
<feature type="domain" description="Na+/H+ antiporter NhaC-like C-terminal" evidence="7">
    <location>
        <begin position="160"/>
        <end position="483"/>
    </location>
</feature>
<feature type="transmembrane region" description="Helical" evidence="6">
    <location>
        <begin position="465"/>
        <end position="482"/>
    </location>
</feature>
<keyword evidence="9" id="KW-1185">Reference proteome</keyword>
<feature type="transmembrane region" description="Helical" evidence="6">
    <location>
        <begin position="488"/>
        <end position="506"/>
    </location>
</feature>
<feature type="transmembrane region" description="Helical" evidence="6">
    <location>
        <begin position="201"/>
        <end position="220"/>
    </location>
</feature>
<organism evidence="8 9">
    <name type="scientific">Bacillus solimangrovi</name>
    <dbReference type="NCBI Taxonomy" id="1305675"/>
    <lineage>
        <taxon>Bacteria</taxon>
        <taxon>Bacillati</taxon>
        <taxon>Bacillota</taxon>
        <taxon>Bacilli</taxon>
        <taxon>Bacillales</taxon>
        <taxon>Bacillaceae</taxon>
        <taxon>Bacillus</taxon>
    </lineage>
</organism>
<evidence type="ECO:0000256" key="6">
    <source>
        <dbReference type="SAM" id="Phobius"/>
    </source>
</evidence>
<keyword evidence="3 6" id="KW-0812">Transmembrane</keyword>
<dbReference type="Pfam" id="PF03553">
    <property type="entry name" value="Na_H_antiporter"/>
    <property type="match status" value="1"/>
</dbReference>
<proteinExistence type="predicted"/>